<dbReference type="PANTHER" id="PTHR46191">
    <property type="match status" value="1"/>
</dbReference>
<name>A0A0R2Q882_9ACTN</name>
<dbReference type="InterPro" id="IPR006439">
    <property type="entry name" value="HAD-SF_hydro_IA"/>
</dbReference>
<dbReference type="InterPro" id="IPR023214">
    <property type="entry name" value="HAD_sf"/>
</dbReference>
<dbReference type="PANTHER" id="PTHR46191:SF2">
    <property type="entry name" value="HALOACID DEHALOGENASE-LIKE HYDROLASE DOMAIN-CONTAINING PROTEIN 3"/>
    <property type="match status" value="1"/>
</dbReference>
<dbReference type="SUPFAM" id="SSF56784">
    <property type="entry name" value="HAD-like"/>
    <property type="match status" value="1"/>
</dbReference>
<proteinExistence type="predicted"/>
<dbReference type="NCBIfam" id="TIGR01662">
    <property type="entry name" value="HAD-SF-IIIA"/>
    <property type="match status" value="1"/>
</dbReference>
<evidence type="ECO:0000313" key="1">
    <source>
        <dbReference type="EMBL" id="KRO46430.1"/>
    </source>
</evidence>
<gene>
    <name evidence="1" type="ORF">ABR75_02005</name>
</gene>
<evidence type="ECO:0000313" key="2">
    <source>
        <dbReference type="Proteomes" id="UP000051017"/>
    </source>
</evidence>
<protein>
    <recommendedName>
        <fullName evidence="3">Haloacid dehalogenase</fullName>
    </recommendedName>
</protein>
<dbReference type="InterPro" id="IPR006549">
    <property type="entry name" value="HAD-SF_hydro_IIIA"/>
</dbReference>
<comment type="caution">
    <text evidence="1">The sequence shown here is derived from an EMBL/GenBank/DDBJ whole genome shotgun (WGS) entry which is preliminary data.</text>
</comment>
<reference evidence="1 2" key="1">
    <citation type="submission" date="2015-10" db="EMBL/GenBank/DDBJ databases">
        <title>Metagenome-Assembled Genomes uncover a global brackish microbiome.</title>
        <authorList>
            <person name="Hugerth L.W."/>
            <person name="Larsson J."/>
            <person name="Alneberg J."/>
            <person name="Lindh M.V."/>
            <person name="Legrand C."/>
            <person name="Pinhassi J."/>
            <person name="Andersson A.F."/>
        </authorList>
    </citation>
    <scope>NUCLEOTIDE SEQUENCE [LARGE SCALE GENOMIC DNA]</scope>
    <source>
        <strain evidence="1">BACL6 MAG-120924-bin43</strain>
    </source>
</reference>
<dbReference type="Pfam" id="PF00702">
    <property type="entry name" value="Hydrolase"/>
    <property type="match status" value="1"/>
</dbReference>
<dbReference type="Gene3D" id="3.40.50.1000">
    <property type="entry name" value="HAD superfamily/HAD-like"/>
    <property type="match status" value="1"/>
</dbReference>
<organism evidence="1 2">
    <name type="scientific">Acidimicrobiia bacterium BACL6 MAG-120924-bin43</name>
    <dbReference type="NCBI Taxonomy" id="1655583"/>
    <lineage>
        <taxon>Bacteria</taxon>
        <taxon>Bacillati</taxon>
        <taxon>Actinomycetota</taxon>
        <taxon>Acidimicrobiia</taxon>
        <taxon>acIV cluster</taxon>
    </lineage>
</organism>
<accession>A0A0R2Q882</accession>
<dbReference type="EMBL" id="LIBJ01000293">
    <property type="protein sequence ID" value="KRO46430.1"/>
    <property type="molecule type" value="Genomic_DNA"/>
</dbReference>
<dbReference type="AlphaFoldDB" id="A0A0R2Q882"/>
<dbReference type="InterPro" id="IPR051828">
    <property type="entry name" value="HAD-like_hydrolase_domain"/>
</dbReference>
<dbReference type="Proteomes" id="UP000051017">
    <property type="component" value="Unassembled WGS sequence"/>
</dbReference>
<sequence length="237" mass="25337">MTKRFDAILFDAGGIFLLPDPVTLGAIIRTLGGDGSIESCTRAHYAGMAAIDVIAQREQGKSIDAFSWDGYRRGYALSAGIAENDIETAIVKLRNVFSPFLWRFPLLESAAALWKMHLAGLPIGIVSNASGQVEATLANQCICQVGTGAGVPVDIVTDSHVIGVAKPHPGIFADALRLMNGKGITNDRIAYVGDSYVNDIGGAQNAGLVPILLDPYDHRAHETCERIHSLHELLAFI</sequence>
<evidence type="ECO:0008006" key="3">
    <source>
        <dbReference type="Google" id="ProtNLM"/>
    </source>
</evidence>
<dbReference type="NCBIfam" id="TIGR01549">
    <property type="entry name" value="HAD-SF-IA-v1"/>
    <property type="match status" value="1"/>
</dbReference>
<dbReference type="InterPro" id="IPR036412">
    <property type="entry name" value="HAD-like_sf"/>
</dbReference>